<evidence type="ECO:0000256" key="1">
    <source>
        <dbReference type="SAM" id="MobiDB-lite"/>
    </source>
</evidence>
<evidence type="ECO:0000313" key="2">
    <source>
        <dbReference type="EMBL" id="CAD7284045.1"/>
    </source>
</evidence>
<gene>
    <name evidence="2" type="ORF">NMOB1V02_LOCUS11653</name>
</gene>
<dbReference type="EMBL" id="OA888813">
    <property type="protein sequence ID" value="CAD7284045.1"/>
    <property type="molecule type" value="Genomic_DNA"/>
</dbReference>
<feature type="compositionally biased region" description="Low complexity" evidence="1">
    <location>
        <begin position="68"/>
        <end position="80"/>
    </location>
</feature>
<dbReference type="Proteomes" id="UP000678499">
    <property type="component" value="Unassembled WGS sequence"/>
</dbReference>
<name>A0A7R9C1P9_9CRUS</name>
<feature type="region of interest" description="Disordered" evidence="1">
    <location>
        <begin position="110"/>
        <end position="165"/>
    </location>
</feature>
<proteinExistence type="predicted"/>
<organism evidence="2">
    <name type="scientific">Notodromas monacha</name>
    <dbReference type="NCBI Taxonomy" id="399045"/>
    <lineage>
        <taxon>Eukaryota</taxon>
        <taxon>Metazoa</taxon>
        <taxon>Ecdysozoa</taxon>
        <taxon>Arthropoda</taxon>
        <taxon>Crustacea</taxon>
        <taxon>Oligostraca</taxon>
        <taxon>Ostracoda</taxon>
        <taxon>Podocopa</taxon>
        <taxon>Podocopida</taxon>
        <taxon>Cypridocopina</taxon>
        <taxon>Cypridoidea</taxon>
        <taxon>Cyprididae</taxon>
        <taxon>Notodromas</taxon>
    </lineage>
</organism>
<keyword evidence="3" id="KW-1185">Reference proteome</keyword>
<dbReference type="AlphaFoldDB" id="A0A7R9C1P9"/>
<dbReference type="EMBL" id="CAJPEX010006776">
    <property type="protein sequence ID" value="CAG0924197.1"/>
    <property type="molecule type" value="Genomic_DNA"/>
</dbReference>
<sequence>MPPASPRTPRRYTNSTSSSSPNNGATRTRPRRDHSNKPGDVSESSSCGSDTSDRLSSLMMAAPNNTPSHHVVGNSSNNNGCRKPGAQTDSDFESDASCFDTPKHAPALIRGRKSSFPSTPHKVAIGNGTSDQATPNQAQENKVCSDVAAPPQSPPTISTHVDPLMGAETVLVNGTKPTTPSLK</sequence>
<reference evidence="2" key="1">
    <citation type="submission" date="2020-11" db="EMBL/GenBank/DDBJ databases">
        <authorList>
            <person name="Tran Van P."/>
        </authorList>
    </citation>
    <scope>NUCLEOTIDE SEQUENCE</scope>
</reference>
<evidence type="ECO:0000313" key="3">
    <source>
        <dbReference type="Proteomes" id="UP000678499"/>
    </source>
</evidence>
<feature type="compositionally biased region" description="Low complexity" evidence="1">
    <location>
        <begin position="41"/>
        <end position="57"/>
    </location>
</feature>
<feature type="compositionally biased region" description="Polar residues" evidence="1">
    <location>
        <begin position="127"/>
        <end position="142"/>
    </location>
</feature>
<protein>
    <submittedName>
        <fullName evidence="2">Uncharacterized protein</fullName>
    </submittedName>
</protein>
<feature type="region of interest" description="Disordered" evidence="1">
    <location>
        <begin position="1"/>
        <end position="97"/>
    </location>
</feature>
<feature type="compositionally biased region" description="Low complexity" evidence="1">
    <location>
        <begin position="11"/>
        <end position="23"/>
    </location>
</feature>
<accession>A0A7R9C1P9</accession>